<feature type="compositionally biased region" description="Low complexity" evidence="1">
    <location>
        <begin position="72"/>
        <end position="111"/>
    </location>
</feature>
<feature type="compositionally biased region" description="Low complexity" evidence="1">
    <location>
        <begin position="615"/>
        <end position="633"/>
    </location>
</feature>
<feature type="compositionally biased region" description="Low complexity" evidence="1">
    <location>
        <begin position="910"/>
        <end position="926"/>
    </location>
</feature>
<feature type="compositionally biased region" description="Polar residues" evidence="1">
    <location>
        <begin position="434"/>
        <end position="445"/>
    </location>
</feature>
<keyword evidence="3" id="KW-1185">Reference proteome</keyword>
<gene>
    <name evidence="2" type="ORF">CPB84DRAFT_1843795</name>
</gene>
<feature type="region of interest" description="Disordered" evidence="1">
    <location>
        <begin position="391"/>
        <end position="573"/>
    </location>
</feature>
<feature type="compositionally biased region" description="Polar residues" evidence="1">
    <location>
        <begin position="327"/>
        <end position="338"/>
    </location>
</feature>
<reference evidence="2" key="1">
    <citation type="submission" date="2020-11" db="EMBL/GenBank/DDBJ databases">
        <authorList>
            <consortium name="DOE Joint Genome Institute"/>
            <person name="Ahrendt S."/>
            <person name="Riley R."/>
            <person name="Andreopoulos W."/>
            <person name="LaButti K."/>
            <person name="Pangilinan J."/>
            <person name="Ruiz-duenas F.J."/>
            <person name="Barrasa J.M."/>
            <person name="Sanchez-Garcia M."/>
            <person name="Camarero S."/>
            <person name="Miyauchi S."/>
            <person name="Serrano A."/>
            <person name="Linde D."/>
            <person name="Babiker R."/>
            <person name="Drula E."/>
            <person name="Ayuso-Fernandez I."/>
            <person name="Pacheco R."/>
            <person name="Padilla G."/>
            <person name="Ferreira P."/>
            <person name="Barriuso J."/>
            <person name="Kellner H."/>
            <person name="Castanera R."/>
            <person name="Alfaro M."/>
            <person name="Ramirez L."/>
            <person name="Pisabarro A.G."/>
            <person name="Kuo A."/>
            <person name="Tritt A."/>
            <person name="Lipzen A."/>
            <person name="He G."/>
            <person name="Yan M."/>
            <person name="Ng V."/>
            <person name="Cullen D."/>
            <person name="Martin F."/>
            <person name="Rosso M.-N."/>
            <person name="Henrissat B."/>
            <person name="Hibbett D."/>
            <person name="Martinez A.T."/>
            <person name="Grigoriev I.V."/>
        </authorList>
    </citation>
    <scope>NUCLEOTIDE SEQUENCE</scope>
    <source>
        <strain evidence="2">AH 44721</strain>
    </source>
</reference>
<feature type="compositionally biased region" description="Polar residues" evidence="1">
    <location>
        <begin position="350"/>
        <end position="362"/>
    </location>
</feature>
<feature type="compositionally biased region" description="Basic and acidic residues" evidence="1">
    <location>
        <begin position="599"/>
        <end position="613"/>
    </location>
</feature>
<feature type="compositionally biased region" description="Low complexity" evidence="1">
    <location>
        <begin position="528"/>
        <end position="550"/>
    </location>
</feature>
<feature type="compositionally biased region" description="Low complexity" evidence="1">
    <location>
        <begin position="198"/>
        <end position="245"/>
    </location>
</feature>
<feature type="compositionally biased region" description="Low complexity" evidence="1">
    <location>
        <begin position="261"/>
        <end position="271"/>
    </location>
</feature>
<feature type="compositionally biased region" description="Basic residues" evidence="1">
    <location>
        <begin position="46"/>
        <end position="71"/>
    </location>
</feature>
<feature type="compositionally biased region" description="Low complexity" evidence="1">
    <location>
        <begin position="454"/>
        <end position="469"/>
    </location>
</feature>
<dbReference type="EMBL" id="JADNYJ010000013">
    <property type="protein sequence ID" value="KAF8907962.1"/>
    <property type="molecule type" value="Genomic_DNA"/>
</dbReference>
<feature type="compositionally biased region" description="Low complexity" evidence="1">
    <location>
        <begin position="402"/>
        <end position="417"/>
    </location>
</feature>
<feature type="compositionally biased region" description="Low complexity" evidence="1">
    <location>
        <begin position="661"/>
        <end position="674"/>
    </location>
</feature>
<feature type="compositionally biased region" description="Polar residues" evidence="1">
    <location>
        <begin position="891"/>
        <end position="908"/>
    </location>
</feature>
<organism evidence="2 3">
    <name type="scientific">Gymnopilus junonius</name>
    <name type="common">Spectacular rustgill mushroom</name>
    <name type="synonym">Gymnopilus spectabilis subsp. junonius</name>
    <dbReference type="NCBI Taxonomy" id="109634"/>
    <lineage>
        <taxon>Eukaryota</taxon>
        <taxon>Fungi</taxon>
        <taxon>Dikarya</taxon>
        <taxon>Basidiomycota</taxon>
        <taxon>Agaricomycotina</taxon>
        <taxon>Agaricomycetes</taxon>
        <taxon>Agaricomycetidae</taxon>
        <taxon>Agaricales</taxon>
        <taxon>Agaricineae</taxon>
        <taxon>Hymenogastraceae</taxon>
        <taxon>Gymnopilus</taxon>
    </lineage>
</organism>
<name>A0A9P5NWU9_GYMJU</name>
<evidence type="ECO:0000256" key="1">
    <source>
        <dbReference type="SAM" id="MobiDB-lite"/>
    </source>
</evidence>
<dbReference type="OrthoDB" id="3067719at2759"/>
<sequence>MSSVSVPFHQPSAGNTSDSSPLSPGVLPTAKQALSRVYSEDETKRATHTHSHHHNSRPPHHHPIRRHRHTHSLGLLSPTASSSSFTSLISDVQLRSSESSSNSFASSPASSQYHLVRKQTQDHESTSSQDTHSPAPSRSPLTHTRTRAPLSSSSSRLHTPPVRSPATPTPTSKAHTRASPSPLVQRLLQPFAFVGRASLPSSPTTTTTTLVPPLTTTSSPEPLLLPSSVMATLHHPAPQAHSHSAYQPPSPTNTTHPYHHSQSSSSSQRPPGRSEKLLRDALLRDEMERNGPIALAATGSSNPTSPPKVQAQVPAQGQGHKRRHSHVPSSSDTATTPSKSKEDYIRGSTLFRTAMSNPNPRSASPPLRGQVYYGGDAEGEGGVDAAAVALHHHQRHWDSQHQQHQQAPAHHQASTSQMQMPVHAHTPRRHEQQRSPAARSTSHSPSPLGRRNLQSPSQAQAQAQAQSGSTFPVSSKSPPGHHTVHASPSGSMSQQQQSPSGRQRSTTTGVAAPVGGGKTRPPPIDLFSSSGSSSSARQQQQQRPTHYRQSSGLTSASGPYGNDNEVGPGEPLMMTPHEQVLRARLERVLEQGRVVERIDRENERRKSAERGRSDGGSAAGSRSGSSRRGGAKANEVRDEEGGWPWRGAPITASVTATTHYSSPSTNSSGSGANSKPNPQYQPFVNAFTQLQPQPPLTPSGMHKRSRSKTDPVSPPPGPSAAVSSPRRNSTAPSPAHLGGTPSRKNSQQQRTGTTPPLIAEAELDGLGEEEDGELRLLTPPPTPPFTTRIFSFSTPQRQGQGQVHHHRAVTVGGAGGEYVPSPYKTGYSPTVPPHQRQQMKKDIPGLGMGVPPLSSRPRRAIQSSEEEHELEHDDASSSCSSNHHSHSQASFPSSNSSEVAIGPNSPTMNRLLSSPGSGAGASPSRPQFNARKASVQCRAMQGYVSFASVEGLGVPPAALGGDDALEGGEVVDGDGKKKEKGVLGVLGGWRKLLGVGGGGGVVESQSKEEGGGAGVVL</sequence>
<feature type="compositionally biased region" description="Polar residues" evidence="1">
    <location>
        <begin position="742"/>
        <end position="754"/>
    </location>
</feature>
<dbReference type="Proteomes" id="UP000724874">
    <property type="component" value="Unassembled WGS sequence"/>
</dbReference>
<proteinExistence type="predicted"/>
<feature type="compositionally biased region" description="Low complexity" evidence="1">
    <location>
        <begin position="487"/>
        <end position="513"/>
    </location>
</feature>
<dbReference type="AlphaFoldDB" id="A0A9P5NWU9"/>
<feature type="compositionally biased region" description="Polar residues" evidence="1">
    <location>
        <begin position="12"/>
        <end position="22"/>
    </location>
</feature>
<protein>
    <submittedName>
        <fullName evidence="2">Uncharacterized protein</fullName>
    </submittedName>
</protein>
<evidence type="ECO:0000313" key="2">
    <source>
        <dbReference type="EMBL" id="KAF8907962.1"/>
    </source>
</evidence>
<feature type="region of interest" description="Disordered" evidence="1">
    <location>
        <begin position="1"/>
        <end position="184"/>
    </location>
</feature>
<feature type="compositionally biased region" description="Basic and acidic residues" evidence="1">
    <location>
        <begin position="272"/>
        <end position="289"/>
    </location>
</feature>
<accession>A0A9P5NWU9</accession>
<feature type="region of interest" description="Disordered" evidence="1">
    <location>
        <begin position="196"/>
        <end position="378"/>
    </location>
</feature>
<evidence type="ECO:0000313" key="3">
    <source>
        <dbReference type="Proteomes" id="UP000724874"/>
    </source>
</evidence>
<feature type="compositionally biased region" description="Polar residues" evidence="1">
    <location>
        <begin position="126"/>
        <end position="157"/>
    </location>
</feature>
<comment type="caution">
    <text evidence="2">The sequence shown here is derived from an EMBL/GenBank/DDBJ whole genome shotgun (WGS) entry which is preliminary data.</text>
</comment>
<feature type="compositionally biased region" description="Low complexity" evidence="1">
    <location>
        <begin position="785"/>
        <end position="802"/>
    </location>
</feature>
<feature type="region of interest" description="Disordered" evidence="1">
    <location>
        <begin position="998"/>
        <end position="1017"/>
    </location>
</feature>
<feature type="region of interest" description="Disordered" evidence="1">
    <location>
        <begin position="599"/>
        <end position="927"/>
    </location>
</feature>
<feature type="compositionally biased region" description="Low complexity" evidence="1">
    <location>
        <begin position="876"/>
        <end position="890"/>
    </location>
</feature>
<feature type="compositionally biased region" description="Acidic residues" evidence="1">
    <location>
        <begin position="761"/>
        <end position="772"/>
    </location>
</feature>